<reference evidence="2" key="2">
    <citation type="journal article" date="2021" name="PeerJ">
        <title>Extensive microbial diversity within the chicken gut microbiome revealed by metagenomics and culture.</title>
        <authorList>
            <person name="Gilroy R."/>
            <person name="Ravi A."/>
            <person name="Getino M."/>
            <person name="Pursley I."/>
            <person name="Horton D.L."/>
            <person name="Alikhan N.F."/>
            <person name="Baker D."/>
            <person name="Gharbi K."/>
            <person name="Hall N."/>
            <person name="Watson M."/>
            <person name="Adriaenssens E.M."/>
            <person name="Foster-Nyarko E."/>
            <person name="Jarju S."/>
            <person name="Secka A."/>
            <person name="Antonio M."/>
            <person name="Oren A."/>
            <person name="Chaudhuri R.R."/>
            <person name="La Ragione R."/>
            <person name="Hildebrand F."/>
            <person name="Pallen M.J."/>
        </authorList>
    </citation>
    <scope>NUCLEOTIDE SEQUENCE</scope>
    <source>
        <strain evidence="2">1063</strain>
    </source>
</reference>
<accession>A0A9D1HRP7</accession>
<organism evidence="2 3">
    <name type="scientific">Candidatus Limadaptatus stercorigallinarum</name>
    <dbReference type="NCBI Taxonomy" id="2840845"/>
    <lineage>
        <taxon>Bacteria</taxon>
        <taxon>Bacillati</taxon>
        <taxon>Bacillota</taxon>
        <taxon>Clostridia</taxon>
        <taxon>Eubacteriales</taxon>
        <taxon>Candidatus Limadaptatus</taxon>
    </lineage>
</organism>
<dbReference type="InterPro" id="IPR052523">
    <property type="entry name" value="Trichothecene_AcTrans"/>
</dbReference>
<dbReference type="GO" id="GO:0016747">
    <property type="term" value="F:acyltransferase activity, transferring groups other than amino-acyl groups"/>
    <property type="evidence" value="ECO:0007669"/>
    <property type="project" value="InterPro"/>
</dbReference>
<evidence type="ECO:0000259" key="1">
    <source>
        <dbReference type="PROSITE" id="PS51186"/>
    </source>
</evidence>
<dbReference type="SUPFAM" id="SSF55729">
    <property type="entry name" value="Acyl-CoA N-acyltransferases (Nat)"/>
    <property type="match status" value="1"/>
</dbReference>
<evidence type="ECO:0000313" key="3">
    <source>
        <dbReference type="Proteomes" id="UP000824088"/>
    </source>
</evidence>
<name>A0A9D1HRP7_9FIRM</name>
<protein>
    <recommendedName>
        <fullName evidence="1">N-acetyltransferase domain-containing protein</fullName>
    </recommendedName>
</protein>
<sequence length="190" mass="22109">MRLIKTDEVVKVSRLLTDIFADYEAYRLFFPEEKKMAKGMEMFFRYEIYASQPYTRVDEDFLAVAAVKRPGDSDRNPKTLFLNPFFACSFLSATGIKAVRLAGEYIAFAEKIAEKYYNPAVDCYIKNIGVAREARGQGRLRRMIDELCGEFPVYLETHDENNVAIYEHLGFRVCEKADFHGYTHYAMRRD</sequence>
<dbReference type="InterPro" id="IPR000182">
    <property type="entry name" value="GNAT_dom"/>
</dbReference>
<dbReference type="InterPro" id="IPR016181">
    <property type="entry name" value="Acyl_CoA_acyltransferase"/>
</dbReference>
<gene>
    <name evidence="2" type="ORF">IAD51_01040</name>
</gene>
<dbReference type="EMBL" id="DVMN01000016">
    <property type="protein sequence ID" value="HIU20817.1"/>
    <property type="molecule type" value="Genomic_DNA"/>
</dbReference>
<evidence type="ECO:0000313" key="2">
    <source>
        <dbReference type="EMBL" id="HIU20817.1"/>
    </source>
</evidence>
<dbReference type="PROSITE" id="PS51186">
    <property type="entry name" value="GNAT"/>
    <property type="match status" value="1"/>
</dbReference>
<reference evidence="2" key="1">
    <citation type="submission" date="2020-10" db="EMBL/GenBank/DDBJ databases">
        <authorList>
            <person name="Gilroy R."/>
        </authorList>
    </citation>
    <scope>NUCLEOTIDE SEQUENCE</scope>
    <source>
        <strain evidence="2">1063</strain>
    </source>
</reference>
<proteinExistence type="predicted"/>
<dbReference type="Gene3D" id="3.40.630.30">
    <property type="match status" value="1"/>
</dbReference>
<comment type="caution">
    <text evidence="2">The sequence shown here is derived from an EMBL/GenBank/DDBJ whole genome shotgun (WGS) entry which is preliminary data.</text>
</comment>
<feature type="domain" description="N-acetyltransferase" evidence="1">
    <location>
        <begin position="46"/>
        <end position="190"/>
    </location>
</feature>
<dbReference type="PANTHER" id="PTHR42791">
    <property type="entry name" value="GNAT FAMILY ACETYLTRANSFERASE"/>
    <property type="match status" value="1"/>
</dbReference>
<dbReference type="AlphaFoldDB" id="A0A9D1HRP7"/>
<dbReference type="Proteomes" id="UP000824088">
    <property type="component" value="Unassembled WGS sequence"/>
</dbReference>
<dbReference type="PANTHER" id="PTHR42791:SF1">
    <property type="entry name" value="N-ACETYLTRANSFERASE DOMAIN-CONTAINING PROTEIN"/>
    <property type="match status" value="1"/>
</dbReference>